<gene>
    <name evidence="1" type="primary">orf3(MEGA)</name>
</gene>
<evidence type="ECO:0000313" key="1">
    <source>
        <dbReference type="EMBL" id="QKS89580.1"/>
    </source>
</evidence>
<dbReference type="EMBL" id="MT489699">
    <property type="protein sequence ID" value="QKS89580.1"/>
    <property type="molecule type" value="Genomic_DNA"/>
</dbReference>
<accession>A0A7D4W1F3</accession>
<dbReference type="AlphaFoldDB" id="A0A7D4W1F3"/>
<organism evidence="1">
    <name type="scientific">Streptococcus pneumoniae</name>
    <dbReference type="NCBI Taxonomy" id="1313"/>
    <lineage>
        <taxon>Bacteria</taxon>
        <taxon>Bacillati</taxon>
        <taxon>Bacillota</taxon>
        <taxon>Bacilli</taxon>
        <taxon>Lactobacillales</taxon>
        <taxon>Streptococcaceae</taxon>
        <taxon>Streptococcus</taxon>
    </lineage>
</organism>
<reference evidence="1" key="1">
    <citation type="journal article" date="2020" name="Genes (Basel)">
        <title>Antibiotic Resistance Is Associated with Integrative and Conjugative Elements and Genomic Islands in Naturally Circulating Streptococcus pneumoniae Isolates from Adults in Liverpool, UK.</title>
        <authorList>
            <person name="Nikolaou E."/>
            <person name="Hubbard A.T.M."/>
            <person name="Botelho J."/>
            <person name="Marschall T.A.M."/>
            <person name="Ferreira D.M."/>
            <person name="Roberts A.P."/>
        </authorList>
    </citation>
    <scope>NUCLEOTIDE SEQUENCE</scope>
    <source>
        <strain evidence="1">080217</strain>
    </source>
</reference>
<proteinExistence type="predicted"/>
<dbReference type="InterPro" id="IPR046004">
    <property type="entry name" value="DUF5960"/>
</dbReference>
<name>A0A7D4W1F3_STREE</name>
<protein>
    <submittedName>
        <fullName evidence="1">ORF3</fullName>
    </submittedName>
</protein>
<dbReference type="Pfam" id="PF19385">
    <property type="entry name" value="DUF5960"/>
    <property type="match status" value="1"/>
</dbReference>
<sequence length="107" mass="13232">MNLSRRCSMNQLEFQRNHLQMDYYSESYQDFERDFYRYSNMNIPLTFLTDDILKTMATSRKNYFVLNKEKSRDNRDHFFIFEVSTVDENPLIYHYTYKKTTIYLAEK</sequence>